<evidence type="ECO:0000313" key="3">
    <source>
        <dbReference type="Proteomes" id="UP000741863"/>
    </source>
</evidence>
<dbReference type="Proteomes" id="UP000741863">
    <property type="component" value="Unassembled WGS sequence"/>
</dbReference>
<sequence length="68" mass="7580">MKIFLKYSYIYTFCNASSSCFLIFLFSYSLSNAFSSTVLKPHGGQNAMIQVMPQGWGSLALSLENLVL</sequence>
<keyword evidence="3" id="KW-1185">Reference proteome</keyword>
<protein>
    <recommendedName>
        <fullName evidence="4">Secreted protein</fullName>
    </recommendedName>
</protein>
<gene>
    <name evidence="2" type="ORF">JOD17_003355</name>
</gene>
<accession>A0ABS2PFQ7</accession>
<evidence type="ECO:0008006" key="4">
    <source>
        <dbReference type="Google" id="ProtNLM"/>
    </source>
</evidence>
<comment type="caution">
    <text evidence="2">The sequence shown here is derived from an EMBL/GenBank/DDBJ whole genome shotgun (WGS) entry which is preliminary data.</text>
</comment>
<feature type="transmembrane region" description="Helical" evidence="1">
    <location>
        <begin position="7"/>
        <end position="30"/>
    </location>
</feature>
<name>A0ABS2PFQ7_9BACL</name>
<dbReference type="PROSITE" id="PS51257">
    <property type="entry name" value="PROKAR_LIPOPROTEIN"/>
    <property type="match status" value="1"/>
</dbReference>
<organism evidence="2 3">
    <name type="scientific">Geomicrobium sediminis</name>
    <dbReference type="NCBI Taxonomy" id="1347788"/>
    <lineage>
        <taxon>Bacteria</taxon>
        <taxon>Bacillati</taxon>
        <taxon>Bacillota</taxon>
        <taxon>Bacilli</taxon>
        <taxon>Bacillales</taxon>
        <taxon>Geomicrobium</taxon>
    </lineage>
</organism>
<keyword evidence="1" id="KW-1133">Transmembrane helix</keyword>
<dbReference type="EMBL" id="JAFBEC010000010">
    <property type="protein sequence ID" value="MBM7634253.1"/>
    <property type="molecule type" value="Genomic_DNA"/>
</dbReference>
<evidence type="ECO:0000313" key="2">
    <source>
        <dbReference type="EMBL" id="MBM7634253.1"/>
    </source>
</evidence>
<keyword evidence="1" id="KW-0472">Membrane</keyword>
<keyword evidence="1" id="KW-0812">Transmembrane</keyword>
<proteinExistence type="predicted"/>
<reference evidence="2 3" key="1">
    <citation type="submission" date="2021-01" db="EMBL/GenBank/DDBJ databases">
        <title>Genomic Encyclopedia of Type Strains, Phase IV (KMG-IV): sequencing the most valuable type-strain genomes for metagenomic binning, comparative biology and taxonomic classification.</title>
        <authorList>
            <person name="Goeker M."/>
        </authorList>
    </citation>
    <scope>NUCLEOTIDE SEQUENCE [LARGE SCALE GENOMIC DNA]</scope>
    <source>
        <strain evidence="2 3">DSM 25540</strain>
    </source>
</reference>
<evidence type="ECO:0000256" key="1">
    <source>
        <dbReference type="SAM" id="Phobius"/>
    </source>
</evidence>